<sequence>MNFKMIHENYNVYNLERSLEFYEKALGLKEVRRKEAEDGSFIIVYVADRQSGFELELTWMRDMDRPYNLGDCEFHLAFGTDDYEAAHKLHEQMGCICYENPRMGIYFISDPDGYWLEIVPQH</sequence>
<dbReference type="SUPFAM" id="SSF54593">
    <property type="entry name" value="Glyoxalase/Bleomycin resistance protein/Dihydroxybiphenyl dioxygenase"/>
    <property type="match status" value="1"/>
</dbReference>
<proteinExistence type="predicted"/>
<dbReference type="Proteomes" id="UP000012589">
    <property type="component" value="Unassembled WGS sequence"/>
</dbReference>
<reference evidence="6 7" key="1">
    <citation type="journal article" date="2014" name="Genome Announc.">
        <title>Draft genome sequences of the altered schaedler flora, a defined bacterial community from gnotobiotic mice.</title>
        <authorList>
            <person name="Wannemuehler M.J."/>
            <person name="Overstreet A.M."/>
            <person name="Ward D.V."/>
            <person name="Phillips G.J."/>
        </authorList>
    </citation>
    <scope>NUCLEOTIDE SEQUENCE [LARGE SCALE GENOMIC DNA]</scope>
    <source>
        <strain evidence="6 7">ASF492</strain>
    </source>
</reference>
<name>N2BHS7_9FIRM</name>
<feature type="domain" description="VOC" evidence="5">
    <location>
        <begin position="4"/>
        <end position="121"/>
    </location>
</feature>
<dbReference type="PANTHER" id="PTHR46036:SF5">
    <property type="entry name" value="LACTOYLGLUTATHIONE LYASE"/>
    <property type="match status" value="1"/>
</dbReference>
<dbReference type="AlphaFoldDB" id="N2BHS7"/>
<keyword evidence="6" id="KW-0456">Lyase</keyword>
<dbReference type="PATRIC" id="fig|1235802.3.peg.818"/>
<dbReference type="GO" id="GO:0004462">
    <property type="term" value="F:lactoylglutathione lyase activity"/>
    <property type="evidence" value="ECO:0007669"/>
    <property type="project" value="TreeGrafter"/>
</dbReference>
<dbReference type="Gene3D" id="3.10.180.10">
    <property type="entry name" value="2,3-Dihydroxybiphenyl 1,2-Dioxygenase, domain 1"/>
    <property type="match status" value="1"/>
</dbReference>
<dbReference type="InterPro" id="IPR004360">
    <property type="entry name" value="Glyas_Fos-R_dOase_dom"/>
</dbReference>
<gene>
    <name evidence="6" type="ORF">C823_00761</name>
</gene>
<dbReference type="InterPro" id="IPR029068">
    <property type="entry name" value="Glyas_Bleomycin-R_OHBP_Dase"/>
</dbReference>
<dbReference type="STRING" id="1235802.C823_00761"/>
<dbReference type="HOGENOM" id="CLU_046006_8_4_9"/>
<dbReference type="InterPro" id="IPR037523">
    <property type="entry name" value="VOC_core"/>
</dbReference>
<dbReference type="PROSITE" id="PS51819">
    <property type="entry name" value="VOC"/>
    <property type="match status" value="1"/>
</dbReference>
<dbReference type="Pfam" id="PF00903">
    <property type="entry name" value="Glyoxalase"/>
    <property type="match status" value="1"/>
</dbReference>
<evidence type="ECO:0000313" key="6">
    <source>
        <dbReference type="EMBL" id="EMZ36394.1"/>
    </source>
</evidence>
<dbReference type="EMBL" id="AQFT01000023">
    <property type="protein sequence ID" value="EMZ36394.1"/>
    <property type="molecule type" value="Genomic_DNA"/>
</dbReference>
<protein>
    <recommendedName>
        <fullName evidence="2">Aldoketomutase</fullName>
    </recommendedName>
    <alternativeName>
        <fullName evidence="1">Ketone-aldehyde mutase</fullName>
    </alternativeName>
    <alternativeName>
        <fullName evidence="3">Methylglyoxalase</fullName>
    </alternativeName>
    <alternativeName>
        <fullName evidence="4">S-D-lactoylglutathione methylglyoxal lyase</fullName>
    </alternativeName>
</protein>
<evidence type="ECO:0000313" key="7">
    <source>
        <dbReference type="Proteomes" id="UP000012589"/>
    </source>
</evidence>
<dbReference type="OrthoDB" id="192739at2"/>
<evidence type="ECO:0000256" key="4">
    <source>
        <dbReference type="ARBA" id="ARBA00033298"/>
    </source>
</evidence>
<dbReference type="eggNOG" id="COG0346">
    <property type="taxonomic scope" value="Bacteria"/>
</dbReference>
<evidence type="ECO:0000259" key="5">
    <source>
        <dbReference type="PROSITE" id="PS51819"/>
    </source>
</evidence>
<dbReference type="GO" id="GO:0019243">
    <property type="term" value="P:methylglyoxal catabolic process to D-lactate via S-lactoyl-glutathione"/>
    <property type="evidence" value="ECO:0007669"/>
    <property type="project" value="TreeGrafter"/>
</dbReference>
<evidence type="ECO:0000256" key="2">
    <source>
        <dbReference type="ARBA" id="ARBA00030892"/>
    </source>
</evidence>
<keyword evidence="7" id="KW-1185">Reference proteome</keyword>
<comment type="caution">
    <text evidence="6">The sequence shown here is derived from an EMBL/GenBank/DDBJ whole genome shotgun (WGS) entry which is preliminary data.</text>
</comment>
<evidence type="ECO:0000256" key="3">
    <source>
        <dbReference type="ARBA" id="ARBA00032460"/>
    </source>
</evidence>
<dbReference type="GO" id="GO:0005737">
    <property type="term" value="C:cytoplasm"/>
    <property type="evidence" value="ECO:0007669"/>
    <property type="project" value="TreeGrafter"/>
</dbReference>
<accession>N2BHS7</accession>
<organism evidence="6 7">
    <name type="scientific">Eubacterium plexicaudatum ASF492</name>
    <dbReference type="NCBI Taxonomy" id="1235802"/>
    <lineage>
        <taxon>Bacteria</taxon>
        <taxon>Bacillati</taxon>
        <taxon>Bacillota</taxon>
        <taxon>Clostridia</taxon>
        <taxon>Eubacteriales</taxon>
        <taxon>Eubacteriaceae</taxon>
        <taxon>Eubacterium</taxon>
    </lineage>
</organism>
<evidence type="ECO:0000256" key="1">
    <source>
        <dbReference type="ARBA" id="ARBA00030291"/>
    </source>
</evidence>
<dbReference type="PANTHER" id="PTHR46036">
    <property type="entry name" value="LACTOYLGLUTATHIONE LYASE"/>
    <property type="match status" value="1"/>
</dbReference>